<dbReference type="PANTHER" id="PTHR34141">
    <property type="match status" value="1"/>
</dbReference>
<name>A0AAN9IUA1_CLITE</name>
<dbReference type="PANTHER" id="PTHR34141:SF1">
    <property type="match status" value="1"/>
</dbReference>
<dbReference type="Proteomes" id="UP001359559">
    <property type="component" value="Unassembled WGS sequence"/>
</dbReference>
<comment type="caution">
    <text evidence="2">The sequence shown here is derived from an EMBL/GenBank/DDBJ whole genome shotgun (WGS) entry which is preliminary data.</text>
</comment>
<feature type="region of interest" description="Disordered" evidence="1">
    <location>
        <begin position="45"/>
        <end position="98"/>
    </location>
</feature>
<reference evidence="2 3" key="1">
    <citation type="submission" date="2024-01" db="EMBL/GenBank/DDBJ databases">
        <title>The genomes of 5 underutilized Papilionoideae crops provide insights into root nodulation and disease resistance.</title>
        <authorList>
            <person name="Yuan L."/>
        </authorList>
    </citation>
    <scope>NUCLEOTIDE SEQUENCE [LARGE SCALE GENOMIC DNA]</scope>
    <source>
        <strain evidence="2">LY-2023</strain>
        <tissue evidence="2">Leaf</tissue>
    </source>
</reference>
<organism evidence="2 3">
    <name type="scientific">Clitoria ternatea</name>
    <name type="common">Butterfly pea</name>
    <dbReference type="NCBI Taxonomy" id="43366"/>
    <lineage>
        <taxon>Eukaryota</taxon>
        <taxon>Viridiplantae</taxon>
        <taxon>Streptophyta</taxon>
        <taxon>Embryophyta</taxon>
        <taxon>Tracheophyta</taxon>
        <taxon>Spermatophyta</taxon>
        <taxon>Magnoliopsida</taxon>
        <taxon>eudicotyledons</taxon>
        <taxon>Gunneridae</taxon>
        <taxon>Pentapetalae</taxon>
        <taxon>rosids</taxon>
        <taxon>fabids</taxon>
        <taxon>Fabales</taxon>
        <taxon>Fabaceae</taxon>
        <taxon>Papilionoideae</taxon>
        <taxon>50 kb inversion clade</taxon>
        <taxon>NPAAA clade</taxon>
        <taxon>indigoferoid/millettioid clade</taxon>
        <taxon>Phaseoleae</taxon>
        <taxon>Clitoria</taxon>
    </lineage>
</organism>
<evidence type="ECO:0000256" key="1">
    <source>
        <dbReference type="SAM" id="MobiDB-lite"/>
    </source>
</evidence>
<gene>
    <name evidence="2" type="ORF">RJT34_21501</name>
</gene>
<accession>A0AAN9IUA1</accession>
<keyword evidence="3" id="KW-1185">Reference proteome</keyword>
<proteinExistence type="predicted"/>
<protein>
    <submittedName>
        <fullName evidence="2">Uncharacterized protein</fullName>
    </submittedName>
</protein>
<dbReference type="AlphaFoldDB" id="A0AAN9IUA1"/>
<sequence length="177" mass="19359">MGHHAHKSQEPPEFPMAHECRCLDLGTHLLTSPIYPWYVPPQPNSPPDNVFRLDRPTKGIGPERPAPNPSPDRHTAPAFATRAARAVHRQPTGSGLGPPCPALRANPFPEVIDPFCRLPLPTLFHWPKAVHLGDLMRLCVRPGVGSTQSSGFSRAARGAMDTTRCVMLFQQLDPTSG</sequence>
<evidence type="ECO:0000313" key="2">
    <source>
        <dbReference type="EMBL" id="KAK7286482.1"/>
    </source>
</evidence>
<dbReference type="EMBL" id="JAYKXN010000005">
    <property type="protein sequence ID" value="KAK7286482.1"/>
    <property type="molecule type" value="Genomic_DNA"/>
</dbReference>
<evidence type="ECO:0000313" key="3">
    <source>
        <dbReference type="Proteomes" id="UP001359559"/>
    </source>
</evidence>